<name>A0A2G6PF68_9GAMM</name>
<dbReference type="AlphaFoldDB" id="A0A2G6PF68"/>
<protein>
    <submittedName>
        <fullName evidence="1">Uncharacterized protein</fullName>
    </submittedName>
</protein>
<evidence type="ECO:0000313" key="1">
    <source>
        <dbReference type="EMBL" id="PIE83213.1"/>
    </source>
</evidence>
<sequence length="69" mass="7270">MATYQELMKGANMGPIIIPGESLNSTLNRLIEECAGVDLSIRVLHGEAQNAGSAIGCYSHQVDPGAKNN</sequence>
<organism evidence="1 2">
    <name type="scientific">Candidatus Contendibacter odensensis</name>
    <dbReference type="NCBI Taxonomy" id="1400860"/>
    <lineage>
        <taxon>Bacteria</taxon>
        <taxon>Pseudomonadati</taxon>
        <taxon>Pseudomonadota</taxon>
        <taxon>Gammaproteobacteria</taxon>
        <taxon>Candidatus Competibacteraceae</taxon>
        <taxon>Candidatus Contendibacter</taxon>
    </lineage>
</organism>
<gene>
    <name evidence="1" type="ORF">CSA09_02720</name>
</gene>
<proteinExistence type="predicted"/>
<evidence type="ECO:0000313" key="2">
    <source>
        <dbReference type="Proteomes" id="UP000229278"/>
    </source>
</evidence>
<comment type="caution">
    <text evidence="1">The sequence shown here is derived from an EMBL/GenBank/DDBJ whole genome shotgun (WGS) entry which is preliminary data.</text>
</comment>
<accession>A0A2G6PF68</accession>
<dbReference type="EMBL" id="PDTV01000006">
    <property type="protein sequence ID" value="PIE83213.1"/>
    <property type="molecule type" value="Genomic_DNA"/>
</dbReference>
<dbReference type="Proteomes" id="UP000229278">
    <property type="component" value="Unassembled WGS sequence"/>
</dbReference>
<reference evidence="1 2" key="1">
    <citation type="submission" date="2017-10" db="EMBL/GenBank/DDBJ databases">
        <title>Novel microbial diversity and functional potential in the marine mammal oral microbiome.</title>
        <authorList>
            <person name="Dudek N.K."/>
            <person name="Sun C.L."/>
            <person name="Burstein D."/>
            <person name="Kantor R.S."/>
            <person name="Aliaga Goltsman D.S."/>
            <person name="Bik E.M."/>
            <person name="Thomas B.C."/>
            <person name="Banfield J.F."/>
            <person name="Relman D.A."/>
        </authorList>
    </citation>
    <scope>NUCLEOTIDE SEQUENCE [LARGE SCALE GENOMIC DNA]</scope>
    <source>
        <strain evidence="1">DOLJORAL78_50_517</strain>
    </source>
</reference>